<dbReference type="OrthoDB" id="9779324at2"/>
<accession>A0A3S8ZP52</accession>
<keyword evidence="2" id="KW-1185">Reference proteome</keyword>
<organism evidence="1 2">
    <name type="scientific">Iodobacter ciconiae</name>
    <dbReference type="NCBI Taxonomy" id="2496266"/>
    <lineage>
        <taxon>Bacteria</taxon>
        <taxon>Pseudomonadati</taxon>
        <taxon>Pseudomonadota</taxon>
        <taxon>Betaproteobacteria</taxon>
        <taxon>Neisseriales</taxon>
        <taxon>Chitinibacteraceae</taxon>
        <taxon>Iodobacter</taxon>
    </lineage>
</organism>
<reference evidence="1 2" key="1">
    <citation type="submission" date="2018-12" db="EMBL/GenBank/DDBJ databases">
        <title>Complete genome sequence of Iodobacter sp. H11R3.</title>
        <authorList>
            <person name="Bae J.-W."/>
        </authorList>
    </citation>
    <scope>NUCLEOTIDE SEQUENCE [LARGE SCALE GENOMIC DNA]</scope>
    <source>
        <strain evidence="1 2">H11R3</strain>
    </source>
</reference>
<dbReference type="AlphaFoldDB" id="A0A3S8ZP52"/>
<evidence type="ECO:0000313" key="2">
    <source>
        <dbReference type="Proteomes" id="UP000282438"/>
    </source>
</evidence>
<dbReference type="Proteomes" id="UP000282438">
    <property type="component" value="Chromosome"/>
</dbReference>
<dbReference type="KEGG" id="iod:EJO50_01535"/>
<proteinExistence type="predicted"/>
<dbReference type="RefSeq" id="WP_125971257.1">
    <property type="nucleotide sequence ID" value="NZ_CP034433.1"/>
</dbReference>
<dbReference type="EMBL" id="CP034433">
    <property type="protein sequence ID" value="AZN35284.1"/>
    <property type="molecule type" value="Genomic_DNA"/>
</dbReference>
<evidence type="ECO:0000313" key="1">
    <source>
        <dbReference type="EMBL" id="AZN35284.1"/>
    </source>
</evidence>
<name>A0A3S8ZP52_9NEIS</name>
<sequence>MLQLPELIEQEEITLQAGDTIHLQQHGEVKNTNVSFPLYSISMGSQEPDPPYLFFLGVYMA</sequence>
<protein>
    <submittedName>
        <fullName evidence="1">Uncharacterized protein</fullName>
    </submittedName>
</protein>
<gene>
    <name evidence="1" type="ORF">EJO50_01535</name>
</gene>